<feature type="compositionally biased region" description="Low complexity" evidence="1">
    <location>
        <begin position="1"/>
        <end position="13"/>
    </location>
</feature>
<accession>A0A834L289</accession>
<protein>
    <submittedName>
        <fullName evidence="2">Uncharacterized protein</fullName>
    </submittedName>
</protein>
<feature type="compositionally biased region" description="Basic and acidic residues" evidence="1">
    <location>
        <begin position="33"/>
        <end position="42"/>
    </location>
</feature>
<evidence type="ECO:0000313" key="3">
    <source>
        <dbReference type="Proteomes" id="UP000646548"/>
    </source>
</evidence>
<sequence>MLMRGAASRCCRAAGGGRADHGSASRVSARGSRPAEDRRNDRGVTLIKEAVPDPPARRAGLTERAEPAGRLLPH</sequence>
<dbReference type="EMBL" id="WKFB01000016">
    <property type="protein sequence ID" value="KAF6738971.1"/>
    <property type="molecule type" value="Genomic_DNA"/>
</dbReference>
<gene>
    <name evidence="2" type="ORF">FQA47_021746</name>
</gene>
<dbReference type="Proteomes" id="UP000646548">
    <property type="component" value="Unassembled WGS sequence"/>
</dbReference>
<organism evidence="2 3">
    <name type="scientific">Oryzias melastigma</name>
    <name type="common">Marine medaka</name>
    <dbReference type="NCBI Taxonomy" id="30732"/>
    <lineage>
        <taxon>Eukaryota</taxon>
        <taxon>Metazoa</taxon>
        <taxon>Chordata</taxon>
        <taxon>Craniata</taxon>
        <taxon>Vertebrata</taxon>
        <taxon>Euteleostomi</taxon>
        <taxon>Actinopterygii</taxon>
        <taxon>Neopterygii</taxon>
        <taxon>Teleostei</taxon>
        <taxon>Neoteleostei</taxon>
        <taxon>Acanthomorphata</taxon>
        <taxon>Ovalentaria</taxon>
        <taxon>Atherinomorphae</taxon>
        <taxon>Beloniformes</taxon>
        <taxon>Adrianichthyidae</taxon>
        <taxon>Oryziinae</taxon>
        <taxon>Oryzias</taxon>
    </lineage>
</organism>
<comment type="caution">
    <text evidence="2">The sequence shown here is derived from an EMBL/GenBank/DDBJ whole genome shotgun (WGS) entry which is preliminary data.</text>
</comment>
<reference evidence="2" key="1">
    <citation type="journal article" name="BMC Genomics">
        <title>Long-read sequencing and de novo genome assembly of marine medaka (Oryzias melastigma).</title>
        <authorList>
            <person name="Liang P."/>
            <person name="Saqib H.S.A."/>
            <person name="Ni X."/>
            <person name="Shen Y."/>
        </authorList>
    </citation>
    <scope>NUCLEOTIDE SEQUENCE</scope>
    <source>
        <strain evidence="2">Bigg-433</strain>
    </source>
</reference>
<dbReference type="AlphaFoldDB" id="A0A834L289"/>
<feature type="region of interest" description="Disordered" evidence="1">
    <location>
        <begin position="1"/>
        <end position="74"/>
    </location>
</feature>
<evidence type="ECO:0000313" key="2">
    <source>
        <dbReference type="EMBL" id="KAF6738971.1"/>
    </source>
</evidence>
<evidence type="ECO:0000256" key="1">
    <source>
        <dbReference type="SAM" id="MobiDB-lite"/>
    </source>
</evidence>
<name>A0A834L289_ORYME</name>
<proteinExistence type="predicted"/>